<organism evidence="2 3">
    <name type="scientific">Thelohanellus kitauei</name>
    <name type="common">Myxosporean</name>
    <dbReference type="NCBI Taxonomy" id="669202"/>
    <lineage>
        <taxon>Eukaryota</taxon>
        <taxon>Metazoa</taxon>
        <taxon>Cnidaria</taxon>
        <taxon>Myxozoa</taxon>
        <taxon>Myxosporea</taxon>
        <taxon>Bivalvulida</taxon>
        <taxon>Platysporina</taxon>
        <taxon>Myxobolidae</taxon>
        <taxon>Thelohanellus</taxon>
    </lineage>
</organism>
<protein>
    <submittedName>
        <fullName evidence="2">Uncharacterized protein</fullName>
    </submittedName>
</protein>
<gene>
    <name evidence="2" type="ORF">RF11_06440</name>
</gene>
<dbReference type="Proteomes" id="UP000031668">
    <property type="component" value="Unassembled WGS sequence"/>
</dbReference>
<feature type="chain" id="PRO_5002163486" evidence="1">
    <location>
        <begin position="23"/>
        <end position="178"/>
    </location>
</feature>
<feature type="signal peptide" evidence="1">
    <location>
        <begin position="1"/>
        <end position="22"/>
    </location>
</feature>
<evidence type="ECO:0000256" key="1">
    <source>
        <dbReference type="SAM" id="SignalP"/>
    </source>
</evidence>
<dbReference type="AlphaFoldDB" id="A0A0C2JTA0"/>
<keyword evidence="3" id="KW-1185">Reference proteome</keyword>
<evidence type="ECO:0000313" key="2">
    <source>
        <dbReference type="EMBL" id="KII72608.1"/>
    </source>
</evidence>
<reference evidence="2 3" key="1">
    <citation type="journal article" date="2014" name="Genome Biol. Evol.">
        <title>The genome of the myxosporean Thelohanellus kitauei shows adaptations to nutrient acquisition within its fish host.</title>
        <authorList>
            <person name="Yang Y."/>
            <person name="Xiong J."/>
            <person name="Zhou Z."/>
            <person name="Huo F."/>
            <person name="Miao W."/>
            <person name="Ran C."/>
            <person name="Liu Y."/>
            <person name="Zhang J."/>
            <person name="Feng J."/>
            <person name="Wang M."/>
            <person name="Wang M."/>
            <person name="Wang L."/>
            <person name="Yao B."/>
        </authorList>
    </citation>
    <scope>NUCLEOTIDE SEQUENCE [LARGE SCALE GENOMIC DNA]</scope>
    <source>
        <strain evidence="2">Wuqing</strain>
    </source>
</reference>
<sequence length="178" mass="19804">MQTSRPMCVVFWILFVQSIVLGINGLKVSKSPLSPQNIKQSHQGQEFDIHISNLVKSSGHNDFKICHDTTENLVYVYTWNTGSDGKISSSTYVVALKNGAADSVKIEKRAADKSVDKMFCQSGLFVFTIVGDQKTYVRSHQDNKFFGQKVGKVESVVFSDKNARDVALVTKKNKVPLI</sequence>
<evidence type="ECO:0000313" key="3">
    <source>
        <dbReference type="Proteomes" id="UP000031668"/>
    </source>
</evidence>
<dbReference type="EMBL" id="JWZT01001161">
    <property type="protein sequence ID" value="KII72608.1"/>
    <property type="molecule type" value="Genomic_DNA"/>
</dbReference>
<comment type="caution">
    <text evidence="2">The sequence shown here is derived from an EMBL/GenBank/DDBJ whole genome shotgun (WGS) entry which is preliminary data.</text>
</comment>
<accession>A0A0C2JTA0</accession>
<keyword evidence="1" id="KW-0732">Signal</keyword>
<name>A0A0C2JTA0_THEKT</name>
<proteinExistence type="predicted"/>